<sequence>MPQVHLGPADAFWLAVLGLAIVALGFSARLRDRTMLQFLVAGRRLSMPAFVATLVTTWYGGILGVGEAVSTYGIGTWLLLGVPYYVFALVYAFWFAERVRSAEQISLPERLELRWGRGAALTGAVLVFLLAVPAAHVLMLGILVQVVTGWQLGPSVLVGALVGTLFLAKGGLIADVRVSFLAFAMMYVGFIAMALVCLHRTAFGVMLASIPDPKLHRLDGGQGMLAVLSFFLLGAWTLVDPGFHQRVAAAGSPTLGRRGVLVSVGLWMLFDVLSITAGLYAVASAVPAAKPLWTYPLLAEAMLPPGLKGIFLFGLLGTILSACVGYTLVSGATLGREIAARLARTVDDQRIRQWTRIGLFVSAGAAVGLSLWIESVVELWYDWAGALVGALLLPVAIAYGVLPGRRVSPQWASASMAIAFVLSMGWLIYGKRTGNDFLEVVLGNQRFSLGTLAPALVVSALILGIGSAIGRRQMA</sequence>
<dbReference type="Gene3D" id="1.20.1730.10">
    <property type="entry name" value="Sodium/glucose cotransporter"/>
    <property type="match status" value="1"/>
</dbReference>
<dbReference type="InterPro" id="IPR001734">
    <property type="entry name" value="Na/solute_symporter"/>
</dbReference>
<dbReference type="InterPro" id="IPR050277">
    <property type="entry name" value="Sodium:Solute_Symporter"/>
</dbReference>
<feature type="transmembrane region" description="Helical" evidence="8">
    <location>
        <begin position="260"/>
        <end position="289"/>
    </location>
</feature>
<evidence type="ECO:0000256" key="3">
    <source>
        <dbReference type="ARBA" id="ARBA00022448"/>
    </source>
</evidence>
<evidence type="ECO:0000313" key="9">
    <source>
        <dbReference type="EMBL" id="MBI1756949.1"/>
    </source>
</evidence>
<keyword evidence="5 8" id="KW-1133">Transmembrane helix</keyword>
<keyword evidence="6 8" id="KW-0472">Membrane</keyword>
<dbReference type="PANTHER" id="PTHR48086">
    <property type="entry name" value="SODIUM/PROLINE SYMPORTER-RELATED"/>
    <property type="match status" value="1"/>
</dbReference>
<accession>A0A931LTB7</accession>
<evidence type="ECO:0000256" key="8">
    <source>
        <dbReference type="SAM" id="Phobius"/>
    </source>
</evidence>
<dbReference type="Proteomes" id="UP000727962">
    <property type="component" value="Unassembled WGS sequence"/>
</dbReference>
<feature type="transmembrane region" description="Helical" evidence="8">
    <location>
        <begin position="150"/>
        <end position="168"/>
    </location>
</feature>
<dbReference type="GO" id="GO:0022857">
    <property type="term" value="F:transmembrane transporter activity"/>
    <property type="evidence" value="ECO:0007669"/>
    <property type="project" value="InterPro"/>
</dbReference>
<feature type="transmembrane region" description="Helical" evidence="8">
    <location>
        <begin position="49"/>
        <end position="68"/>
    </location>
</feature>
<feature type="transmembrane region" description="Helical" evidence="8">
    <location>
        <begin position="309"/>
        <end position="334"/>
    </location>
</feature>
<organism evidence="9 10">
    <name type="scientific">Fimbriimonas ginsengisoli</name>
    <dbReference type="NCBI Taxonomy" id="1005039"/>
    <lineage>
        <taxon>Bacteria</taxon>
        <taxon>Bacillati</taxon>
        <taxon>Armatimonadota</taxon>
        <taxon>Fimbriimonadia</taxon>
        <taxon>Fimbriimonadales</taxon>
        <taxon>Fimbriimonadaceae</taxon>
        <taxon>Fimbriimonas</taxon>
    </lineage>
</organism>
<feature type="transmembrane region" description="Helical" evidence="8">
    <location>
        <begin position="411"/>
        <end position="429"/>
    </location>
</feature>
<comment type="caution">
    <text evidence="9">The sequence shown here is derived from an EMBL/GenBank/DDBJ whole genome shotgun (WGS) entry which is preliminary data.</text>
</comment>
<dbReference type="Pfam" id="PF00474">
    <property type="entry name" value="SSF"/>
    <property type="match status" value="1"/>
</dbReference>
<keyword evidence="3" id="KW-0813">Transport</keyword>
<dbReference type="PANTHER" id="PTHR48086:SF7">
    <property type="entry name" value="SODIUM-SOLUTE SYMPORTER-RELATED"/>
    <property type="match status" value="1"/>
</dbReference>
<evidence type="ECO:0000256" key="1">
    <source>
        <dbReference type="ARBA" id="ARBA00004141"/>
    </source>
</evidence>
<dbReference type="AlphaFoldDB" id="A0A931LTB7"/>
<feature type="transmembrane region" description="Helical" evidence="8">
    <location>
        <begin position="180"/>
        <end position="202"/>
    </location>
</feature>
<keyword evidence="4 8" id="KW-0812">Transmembrane</keyword>
<evidence type="ECO:0000256" key="7">
    <source>
        <dbReference type="RuleBase" id="RU362091"/>
    </source>
</evidence>
<comment type="similarity">
    <text evidence="2 7">Belongs to the sodium:solute symporter (SSF) (TC 2.A.21) family.</text>
</comment>
<evidence type="ECO:0000256" key="6">
    <source>
        <dbReference type="ARBA" id="ARBA00023136"/>
    </source>
</evidence>
<evidence type="ECO:0000256" key="5">
    <source>
        <dbReference type="ARBA" id="ARBA00022989"/>
    </source>
</evidence>
<dbReference type="GO" id="GO:0005886">
    <property type="term" value="C:plasma membrane"/>
    <property type="evidence" value="ECO:0007669"/>
    <property type="project" value="TreeGrafter"/>
</dbReference>
<evidence type="ECO:0000256" key="2">
    <source>
        <dbReference type="ARBA" id="ARBA00006434"/>
    </source>
</evidence>
<dbReference type="EMBL" id="JACOSL010000045">
    <property type="protein sequence ID" value="MBI1756949.1"/>
    <property type="molecule type" value="Genomic_DNA"/>
</dbReference>
<feature type="transmembrane region" description="Helical" evidence="8">
    <location>
        <begin position="74"/>
        <end position="97"/>
    </location>
</feature>
<protein>
    <recommendedName>
        <fullName evidence="11">Sodium:solute symporter family protein</fullName>
    </recommendedName>
</protein>
<gene>
    <name evidence="9" type="ORF">HYR64_07580</name>
</gene>
<evidence type="ECO:0000313" key="10">
    <source>
        <dbReference type="Proteomes" id="UP000727962"/>
    </source>
</evidence>
<feature type="transmembrane region" description="Helical" evidence="8">
    <location>
        <begin position="222"/>
        <end position="239"/>
    </location>
</feature>
<dbReference type="PROSITE" id="PS50283">
    <property type="entry name" value="NA_SOLUT_SYMP_3"/>
    <property type="match status" value="1"/>
</dbReference>
<feature type="transmembrane region" description="Helical" evidence="8">
    <location>
        <begin position="118"/>
        <end position="144"/>
    </location>
</feature>
<dbReference type="InterPro" id="IPR038377">
    <property type="entry name" value="Na/Glc_symporter_sf"/>
</dbReference>
<comment type="subcellular location">
    <subcellularLocation>
        <location evidence="1">Membrane</location>
        <topology evidence="1">Multi-pass membrane protein</topology>
    </subcellularLocation>
</comment>
<evidence type="ECO:0000256" key="4">
    <source>
        <dbReference type="ARBA" id="ARBA00022692"/>
    </source>
</evidence>
<feature type="transmembrane region" description="Helical" evidence="8">
    <location>
        <begin position="379"/>
        <end position="399"/>
    </location>
</feature>
<evidence type="ECO:0008006" key="11">
    <source>
        <dbReference type="Google" id="ProtNLM"/>
    </source>
</evidence>
<feature type="transmembrane region" description="Helical" evidence="8">
    <location>
        <begin position="449"/>
        <end position="469"/>
    </location>
</feature>
<feature type="transmembrane region" description="Helical" evidence="8">
    <location>
        <begin position="12"/>
        <end position="28"/>
    </location>
</feature>
<name>A0A931LTB7_FIMGI</name>
<reference evidence="9" key="1">
    <citation type="submission" date="2020-07" db="EMBL/GenBank/DDBJ databases">
        <title>Huge and variable diversity of episymbiotic CPR bacteria and DPANN archaea in groundwater ecosystems.</title>
        <authorList>
            <person name="He C.Y."/>
            <person name="Keren R."/>
            <person name="Whittaker M."/>
            <person name="Farag I.F."/>
            <person name="Doudna J."/>
            <person name="Cate J.H.D."/>
            <person name="Banfield J.F."/>
        </authorList>
    </citation>
    <scope>NUCLEOTIDE SEQUENCE</scope>
    <source>
        <strain evidence="9">NC_groundwater_17_Pr7_B-0.1um_64_12</strain>
    </source>
</reference>
<feature type="transmembrane region" description="Helical" evidence="8">
    <location>
        <begin position="354"/>
        <end position="373"/>
    </location>
</feature>
<proteinExistence type="inferred from homology"/>